<proteinExistence type="predicted"/>
<sequence length="207" mass="23341">MIFPLLKEQNYEDCPFPSPTEFQSFRPIKYHYFIYLPPPPPPTSAHEKVNLPPEVTHARSSSTNSHNIVAVIKFRKTEIAKTRVQEMRLRVSGRTMGGWTGGWRESISHQLVGNNTLTAQTTTNTTTTHHYPPPPPSNTFSVTTLLHTSKPRKTHPAPHPYTRPSSATISDLAGQLGTRRTACHPRSFPYVTTQRRSCSPIPLRSYV</sequence>
<gene>
    <name evidence="2" type="ORF">E2C01_067198</name>
</gene>
<protein>
    <submittedName>
        <fullName evidence="2">Uncharacterized protein</fullName>
    </submittedName>
</protein>
<organism evidence="2 3">
    <name type="scientific">Portunus trituberculatus</name>
    <name type="common">Swimming crab</name>
    <name type="synonym">Neptunus trituberculatus</name>
    <dbReference type="NCBI Taxonomy" id="210409"/>
    <lineage>
        <taxon>Eukaryota</taxon>
        <taxon>Metazoa</taxon>
        <taxon>Ecdysozoa</taxon>
        <taxon>Arthropoda</taxon>
        <taxon>Crustacea</taxon>
        <taxon>Multicrustacea</taxon>
        <taxon>Malacostraca</taxon>
        <taxon>Eumalacostraca</taxon>
        <taxon>Eucarida</taxon>
        <taxon>Decapoda</taxon>
        <taxon>Pleocyemata</taxon>
        <taxon>Brachyura</taxon>
        <taxon>Eubrachyura</taxon>
        <taxon>Portunoidea</taxon>
        <taxon>Portunidae</taxon>
        <taxon>Portuninae</taxon>
        <taxon>Portunus</taxon>
    </lineage>
</organism>
<accession>A0A5B7HT03</accession>
<keyword evidence="3" id="KW-1185">Reference proteome</keyword>
<evidence type="ECO:0000313" key="2">
    <source>
        <dbReference type="EMBL" id="MPC72885.1"/>
    </source>
</evidence>
<dbReference type="EMBL" id="VSRR010035618">
    <property type="protein sequence ID" value="MPC72885.1"/>
    <property type="molecule type" value="Genomic_DNA"/>
</dbReference>
<evidence type="ECO:0000313" key="3">
    <source>
        <dbReference type="Proteomes" id="UP000324222"/>
    </source>
</evidence>
<feature type="region of interest" description="Disordered" evidence="1">
    <location>
        <begin position="123"/>
        <end position="142"/>
    </location>
</feature>
<evidence type="ECO:0000256" key="1">
    <source>
        <dbReference type="SAM" id="MobiDB-lite"/>
    </source>
</evidence>
<dbReference type="Proteomes" id="UP000324222">
    <property type="component" value="Unassembled WGS sequence"/>
</dbReference>
<reference evidence="2 3" key="1">
    <citation type="submission" date="2019-05" db="EMBL/GenBank/DDBJ databases">
        <title>Another draft genome of Portunus trituberculatus and its Hox gene families provides insights of decapod evolution.</title>
        <authorList>
            <person name="Jeong J.-H."/>
            <person name="Song I."/>
            <person name="Kim S."/>
            <person name="Choi T."/>
            <person name="Kim D."/>
            <person name="Ryu S."/>
            <person name="Kim W."/>
        </authorList>
    </citation>
    <scope>NUCLEOTIDE SEQUENCE [LARGE SCALE GENOMIC DNA]</scope>
    <source>
        <tissue evidence="2">Muscle</tissue>
    </source>
</reference>
<comment type="caution">
    <text evidence="2">The sequence shown here is derived from an EMBL/GenBank/DDBJ whole genome shotgun (WGS) entry which is preliminary data.</text>
</comment>
<name>A0A5B7HT03_PORTR</name>
<dbReference type="AlphaFoldDB" id="A0A5B7HT03"/>